<dbReference type="Proteomes" id="UP001178508">
    <property type="component" value="Chromosome 14"/>
</dbReference>
<keyword evidence="4" id="KW-1185">Reference proteome</keyword>
<protein>
    <submittedName>
        <fullName evidence="3">Coiled-coil domain-containing protein 178</fullName>
    </submittedName>
</protein>
<feature type="coiled-coil region" evidence="1">
    <location>
        <begin position="689"/>
        <end position="726"/>
    </location>
</feature>
<evidence type="ECO:0000256" key="2">
    <source>
        <dbReference type="SAM" id="MobiDB-lite"/>
    </source>
</evidence>
<evidence type="ECO:0000256" key="1">
    <source>
        <dbReference type="SAM" id="Coils"/>
    </source>
</evidence>
<sequence>MPDVEPLRFPSREGRPNQQDQADLQPVCSGRRRTCVLLNSPSPYVNTVIYHIQEFKMTVENWFRQAGKYHPHPLDQDKHCYGKTLRFQSRDSDSDSVTSTELFVEGIAISARERCPLSPLLKNINDVLGEVVYLIERLEADRQYAEEALHKEKRRKHILEDEVDSISLWKQQEHSFAVQKEHEACIRDITELQWQLKVEREKLVQAQEKLSHTEVLNQRLHEDISFAKKQGPIVKQNMELQRGIINEINTAQAEADEVYSKTQSELMQVKEELKKLELEVNNEKKSMDHVLLSMKNQLTNKGEELNSLMVLEKSLHTEIEDAETAVIQTEEKCAAITQSIPETTELMKTGKDQIVELKYHIEEEVRKNKKLKEKLISLQEHIEKARLSGEAEVSCIEEQLRSKCNAFTALCEENLGFEQDIEDYKRKLSESEKTVRQMSEEKKQMLQKIIDNDRQWEKAKEEVTDVVAQHSVTRTKLEEQEQRTFMEEQRARKEIENLKKDLTGQTTALELLKAHCEDLNEELYRHQRCSALTNQKLQKEFDEASSATKTLETKVEKIRLLTEKFERTESEQKISLINLDQEKKLKCDRLRAAEDLHAATVKRYENILDRISGLTEKSKEYQVASDEMEKIAEIIPGNIEDLKSVFDVVEFKNKSAALIMSTLQSDINNCQQRTQRSMQTHTAHLTARKQEMEDTKDTLKIALQENEQLASKYEKLKRILTEAKQESVSVLGEKNHTHDAFHCCTQLSLLQKRMHKALVKYFKQRSLYSQAELDRCQALSQETDQKIKTAQGGLSEDIQLISAFLQTLTDDSTTTSDAVVNKQTRPDAAGSKE</sequence>
<dbReference type="InterPro" id="IPR038826">
    <property type="entry name" value="CCDC178"/>
</dbReference>
<accession>A0AAV1GJT8</accession>
<dbReference type="PANTHER" id="PTHR35088">
    <property type="entry name" value="COILED-COIL DOMAIN-CONTAINING PROTEIN 178"/>
    <property type="match status" value="1"/>
</dbReference>
<feature type="coiled-coil region" evidence="1">
    <location>
        <begin position="354"/>
        <end position="388"/>
    </location>
</feature>
<keyword evidence="1" id="KW-0175">Coiled coil</keyword>
<organism evidence="3 4">
    <name type="scientific">Xyrichtys novacula</name>
    <name type="common">Pearly razorfish</name>
    <name type="synonym">Hemipteronotus novacula</name>
    <dbReference type="NCBI Taxonomy" id="13765"/>
    <lineage>
        <taxon>Eukaryota</taxon>
        <taxon>Metazoa</taxon>
        <taxon>Chordata</taxon>
        <taxon>Craniata</taxon>
        <taxon>Vertebrata</taxon>
        <taxon>Euteleostomi</taxon>
        <taxon>Actinopterygii</taxon>
        <taxon>Neopterygii</taxon>
        <taxon>Teleostei</taxon>
        <taxon>Neoteleostei</taxon>
        <taxon>Acanthomorphata</taxon>
        <taxon>Eupercaria</taxon>
        <taxon>Labriformes</taxon>
        <taxon>Labridae</taxon>
        <taxon>Xyrichtys</taxon>
    </lineage>
</organism>
<name>A0AAV1GJT8_XYRNO</name>
<feature type="coiled-coil region" evidence="1">
    <location>
        <begin position="259"/>
        <end position="286"/>
    </location>
</feature>
<feature type="region of interest" description="Disordered" evidence="2">
    <location>
        <begin position="1"/>
        <end position="24"/>
    </location>
</feature>
<evidence type="ECO:0000313" key="3">
    <source>
        <dbReference type="EMBL" id="CAJ1072422.1"/>
    </source>
</evidence>
<feature type="coiled-coil region" evidence="1">
    <location>
        <begin position="414"/>
        <end position="448"/>
    </location>
</feature>
<dbReference type="PANTHER" id="PTHR35088:SF1">
    <property type="entry name" value="COILED-COIL DOMAIN-CONTAINING PROTEIN 178"/>
    <property type="match status" value="1"/>
</dbReference>
<reference evidence="3" key="1">
    <citation type="submission" date="2023-08" db="EMBL/GenBank/DDBJ databases">
        <authorList>
            <person name="Alioto T."/>
            <person name="Alioto T."/>
            <person name="Gomez Garrido J."/>
        </authorList>
    </citation>
    <scope>NUCLEOTIDE SEQUENCE</scope>
</reference>
<gene>
    <name evidence="3" type="ORF">XNOV1_A014634</name>
</gene>
<feature type="coiled-coil region" evidence="1">
    <location>
        <begin position="135"/>
        <end position="162"/>
    </location>
</feature>
<dbReference type="AlphaFoldDB" id="A0AAV1GJT8"/>
<dbReference type="EMBL" id="OY660877">
    <property type="protein sequence ID" value="CAJ1072422.1"/>
    <property type="molecule type" value="Genomic_DNA"/>
</dbReference>
<proteinExistence type="predicted"/>
<feature type="region of interest" description="Disordered" evidence="2">
    <location>
        <begin position="812"/>
        <end position="833"/>
    </location>
</feature>
<evidence type="ECO:0000313" key="4">
    <source>
        <dbReference type="Proteomes" id="UP001178508"/>
    </source>
</evidence>
<feature type="coiled-coil region" evidence="1">
    <location>
        <begin position="534"/>
        <end position="571"/>
    </location>
</feature>